<dbReference type="RefSeq" id="WP_072710640.1">
    <property type="nucleotide sequence ID" value="NZ_FRCF01000012.1"/>
</dbReference>
<dbReference type="GO" id="GO:0016301">
    <property type="term" value="F:kinase activity"/>
    <property type="evidence" value="ECO:0007669"/>
    <property type="project" value="UniProtKB-KW"/>
</dbReference>
<evidence type="ECO:0000256" key="2">
    <source>
        <dbReference type="ARBA" id="ARBA00005983"/>
    </source>
</evidence>
<keyword evidence="8" id="KW-0443">Lipid metabolism</keyword>
<dbReference type="PANTHER" id="PTHR12358">
    <property type="entry name" value="SPHINGOSINE KINASE"/>
    <property type="match status" value="1"/>
</dbReference>
<evidence type="ECO:0000256" key="6">
    <source>
        <dbReference type="ARBA" id="ARBA00022777"/>
    </source>
</evidence>
<dbReference type="InterPro" id="IPR045540">
    <property type="entry name" value="YegS/DAGK_C"/>
</dbReference>
<dbReference type="AlphaFoldDB" id="A0A1M7J4L1"/>
<evidence type="ECO:0000313" key="13">
    <source>
        <dbReference type="Proteomes" id="UP000184206"/>
    </source>
</evidence>
<proteinExistence type="inferred from homology"/>
<comment type="cofactor">
    <cofactor evidence="1">
        <name>Mg(2+)</name>
        <dbReference type="ChEBI" id="CHEBI:18420"/>
    </cofactor>
</comment>
<evidence type="ECO:0000256" key="10">
    <source>
        <dbReference type="ARBA" id="ARBA00023264"/>
    </source>
</evidence>
<dbReference type="InterPro" id="IPR050187">
    <property type="entry name" value="Lipid_Phosphate_FormReg"/>
</dbReference>
<keyword evidence="9" id="KW-0594">Phospholipid biosynthesis</keyword>
<keyword evidence="5" id="KW-0547">Nucleotide-binding</keyword>
<dbReference type="GO" id="GO:0008654">
    <property type="term" value="P:phospholipid biosynthetic process"/>
    <property type="evidence" value="ECO:0007669"/>
    <property type="project" value="UniProtKB-KW"/>
</dbReference>
<accession>A0A1M7J4L1</accession>
<dbReference type="OrthoDB" id="142078at2"/>
<evidence type="ECO:0000256" key="5">
    <source>
        <dbReference type="ARBA" id="ARBA00022741"/>
    </source>
</evidence>
<dbReference type="InterPro" id="IPR001206">
    <property type="entry name" value="Diacylglycerol_kinase_cat_dom"/>
</dbReference>
<dbReference type="EMBL" id="FRCF01000012">
    <property type="protein sequence ID" value="SHM47955.1"/>
    <property type="molecule type" value="Genomic_DNA"/>
</dbReference>
<evidence type="ECO:0000256" key="3">
    <source>
        <dbReference type="ARBA" id="ARBA00022516"/>
    </source>
</evidence>
<keyword evidence="7" id="KW-0067">ATP-binding</keyword>
<evidence type="ECO:0000256" key="8">
    <source>
        <dbReference type="ARBA" id="ARBA00023098"/>
    </source>
</evidence>
<keyword evidence="4" id="KW-0808">Transferase</keyword>
<evidence type="ECO:0000313" key="12">
    <source>
        <dbReference type="EMBL" id="SHM47955.1"/>
    </source>
</evidence>
<dbReference type="Pfam" id="PF00781">
    <property type="entry name" value="DAGK_cat"/>
    <property type="match status" value="1"/>
</dbReference>
<gene>
    <name evidence="12" type="ORF">SAMN02745189_02218</name>
</gene>
<dbReference type="Pfam" id="PF19279">
    <property type="entry name" value="YegS_C"/>
    <property type="match status" value="1"/>
</dbReference>
<dbReference type="SUPFAM" id="SSF111331">
    <property type="entry name" value="NAD kinase/diacylglycerol kinase-like"/>
    <property type="match status" value="1"/>
</dbReference>
<keyword evidence="6 12" id="KW-0418">Kinase</keyword>
<keyword evidence="3" id="KW-0444">Lipid biosynthesis</keyword>
<dbReference type="Gene3D" id="3.40.50.10330">
    <property type="entry name" value="Probable inorganic polyphosphate/atp-NAD kinase, domain 1"/>
    <property type="match status" value="1"/>
</dbReference>
<evidence type="ECO:0000256" key="1">
    <source>
        <dbReference type="ARBA" id="ARBA00001946"/>
    </source>
</evidence>
<dbReference type="InterPro" id="IPR017438">
    <property type="entry name" value="ATP-NAD_kinase_N"/>
</dbReference>
<dbReference type="PROSITE" id="PS50146">
    <property type="entry name" value="DAGK"/>
    <property type="match status" value="1"/>
</dbReference>
<protein>
    <submittedName>
        <fullName evidence="12">Diacylglycerol kinase (ATP)</fullName>
    </submittedName>
</protein>
<name>A0A1M7J4L1_9BACL</name>
<dbReference type="InterPro" id="IPR016064">
    <property type="entry name" value="NAD/diacylglycerol_kinase_sf"/>
</dbReference>
<dbReference type="NCBIfam" id="TIGR00147">
    <property type="entry name" value="YegS/Rv2252/BmrU family lipid kinase"/>
    <property type="match status" value="1"/>
</dbReference>
<sequence length="293" mass="32162">MKQALVVLNKKSGQFKNHRTEEKLIHKLKETQYEAMIKPTPEAGAEGIISKHAEDKDLIVVVGGDGTISEVIDALMKRELKIPVAIIPTGTVNDLARVHNIPLSPEKAIGQFGHWVETPIDIIKLNDRHASYLVALGAFMTAFAEVDAGIKNKLGRLAYLFAGTRMLLRLKRYNVTIKTGEREVRGASVLTIISKLRSVGSLGRLIRKAGPDDGLLHIINICPVNVFEALHLVWLAVRGNITDHPKVTYMAAASAEIEAAGLKLMNIDGDVHEYEDLDISVMRGAVSLMKPLE</sequence>
<dbReference type="PANTHER" id="PTHR12358:SF54">
    <property type="entry name" value="SPHINGOSINE KINASE RELATED PROTEIN"/>
    <property type="match status" value="1"/>
</dbReference>
<dbReference type="STRING" id="1123231.SAMN02745189_02218"/>
<organism evidence="12 13">
    <name type="scientific">Lacicoccus alkaliphilus DSM 16010</name>
    <dbReference type="NCBI Taxonomy" id="1123231"/>
    <lineage>
        <taxon>Bacteria</taxon>
        <taxon>Bacillati</taxon>
        <taxon>Bacillota</taxon>
        <taxon>Bacilli</taxon>
        <taxon>Bacillales</taxon>
        <taxon>Salinicoccaceae</taxon>
        <taxon>Lacicoccus</taxon>
    </lineage>
</organism>
<keyword evidence="10" id="KW-1208">Phospholipid metabolism</keyword>
<dbReference type="InterPro" id="IPR005218">
    <property type="entry name" value="Diacylglycerol/lipid_kinase"/>
</dbReference>
<feature type="domain" description="DAGKc" evidence="11">
    <location>
        <begin position="1"/>
        <end position="129"/>
    </location>
</feature>
<evidence type="ECO:0000256" key="7">
    <source>
        <dbReference type="ARBA" id="ARBA00022840"/>
    </source>
</evidence>
<dbReference type="Gene3D" id="2.60.200.40">
    <property type="match status" value="1"/>
</dbReference>
<evidence type="ECO:0000259" key="11">
    <source>
        <dbReference type="PROSITE" id="PS50146"/>
    </source>
</evidence>
<comment type="similarity">
    <text evidence="2">Belongs to the diacylglycerol/lipid kinase family.</text>
</comment>
<dbReference type="Proteomes" id="UP000184206">
    <property type="component" value="Unassembled WGS sequence"/>
</dbReference>
<evidence type="ECO:0000256" key="9">
    <source>
        <dbReference type="ARBA" id="ARBA00023209"/>
    </source>
</evidence>
<dbReference type="GO" id="GO:0005524">
    <property type="term" value="F:ATP binding"/>
    <property type="evidence" value="ECO:0007669"/>
    <property type="project" value="UniProtKB-KW"/>
</dbReference>
<evidence type="ECO:0000256" key="4">
    <source>
        <dbReference type="ARBA" id="ARBA00022679"/>
    </source>
</evidence>
<dbReference type="SMART" id="SM00046">
    <property type="entry name" value="DAGKc"/>
    <property type="match status" value="1"/>
</dbReference>
<keyword evidence="13" id="KW-1185">Reference proteome</keyword>
<reference evidence="12 13" key="1">
    <citation type="submission" date="2016-11" db="EMBL/GenBank/DDBJ databases">
        <authorList>
            <person name="Jaros S."/>
            <person name="Januszkiewicz K."/>
            <person name="Wedrychowicz H."/>
        </authorList>
    </citation>
    <scope>NUCLEOTIDE SEQUENCE [LARGE SCALE GENOMIC DNA]</scope>
    <source>
        <strain evidence="12 13">DSM 16010</strain>
    </source>
</reference>